<keyword evidence="1" id="KW-0175">Coiled coil</keyword>
<evidence type="ECO:0000259" key="2">
    <source>
        <dbReference type="PROSITE" id="PS50041"/>
    </source>
</evidence>
<evidence type="ECO:0000256" key="1">
    <source>
        <dbReference type="SAM" id="Coils"/>
    </source>
</evidence>
<dbReference type="InterPro" id="IPR050111">
    <property type="entry name" value="C-type_lectin/snaclec_domain"/>
</dbReference>
<gene>
    <name evidence="3" type="ORF">ElyMa_006410900</name>
</gene>
<dbReference type="EMBL" id="BMAT01012872">
    <property type="protein sequence ID" value="GFS00929.1"/>
    <property type="molecule type" value="Genomic_DNA"/>
</dbReference>
<dbReference type="InterPro" id="IPR016187">
    <property type="entry name" value="CTDL_fold"/>
</dbReference>
<dbReference type="PANTHER" id="PTHR22803">
    <property type="entry name" value="MANNOSE, PHOSPHOLIPASE, LECTIN RECEPTOR RELATED"/>
    <property type="match status" value="1"/>
</dbReference>
<feature type="non-terminal residue" evidence="3">
    <location>
        <position position="1"/>
    </location>
</feature>
<sequence length="276" mass="30866">ELRRRLWTCLARSDLERIANQSLWKSPHSSHIGQYKCVANGLGGDGRVVTISLTSDASTPGTPASDIDKWGKLSQITKTFVATVANSTREIEDGVETVGTNVGVVLRKFNQLETALEVQNSTIQRLEDHISSLTELYKSTYLASNFDVSERFRENLYFVSKVVARFNIQAADALCGLLGGYLVEIDDQEEYNFVLKFLQTVGGTESFFTGGNDLEKEGVFRFWRSNRLVTFLNWGGDNPSNSHDGEHCIEIRFGHNRYNDLDCNAQAKYVCEASAQ</sequence>
<proteinExistence type="predicted"/>
<reference evidence="3 4" key="1">
    <citation type="journal article" date="2021" name="Elife">
        <title>Chloroplast acquisition without the gene transfer in kleptoplastic sea slugs, Plakobranchus ocellatus.</title>
        <authorList>
            <person name="Maeda T."/>
            <person name="Takahashi S."/>
            <person name="Yoshida T."/>
            <person name="Shimamura S."/>
            <person name="Takaki Y."/>
            <person name="Nagai Y."/>
            <person name="Toyoda A."/>
            <person name="Suzuki Y."/>
            <person name="Arimoto A."/>
            <person name="Ishii H."/>
            <person name="Satoh N."/>
            <person name="Nishiyama T."/>
            <person name="Hasebe M."/>
            <person name="Maruyama T."/>
            <person name="Minagawa J."/>
            <person name="Obokata J."/>
            <person name="Shigenobu S."/>
        </authorList>
    </citation>
    <scope>NUCLEOTIDE SEQUENCE [LARGE SCALE GENOMIC DNA]</scope>
</reference>
<feature type="coiled-coil region" evidence="1">
    <location>
        <begin position="109"/>
        <end position="136"/>
    </location>
</feature>
<dbReference type="Gene3D" id="3.10.100.10">
    <property type="entry name" value="Mannose-Binding Protein A, subunit A"/>
    <property type="match status" value="1"/>
</dbReference>
<keyword evidence="4" id="KW-1185">Reference proteome</keyword>
<dbReference type="SMART" id="SM00034">
    <property type="entry name" value="CLECT"/>
    <property type="match status" value="1"/>
</dbReference>
<dbReference type="Proteomes" id="UP000762676">
    <property type="component" value="Unassembled WGS sequence"/>
</dbReference>
<dbReference type="InterPro" id="IPR001304">
    <property type="entry name" value="C-type_lectin-like"/>
</dbReference>
<name>A0AAV4HRW4_9GAST</name>
<dbReference type="SUPFAM" id="SSF56436">
    <property type="entry name" value="C-type lectin-like"/>
    <property type="match status" value="1"/>
</dbReference>
<dbReference type="PROSITE" id="PS50041">
    <property type="entry name" value="C_TYPE_LECTIN_2"/>
    <property type="match status" value="1"/>
</dbReference>
<comment type="caution">
    <text evidence="3">The sequence shown here is derived from an EMBL/GenBank/DDBJ whole genome shotgun (WGS) entry which is preliminary data.</text>
</comment>
<dbReference type="InterPro" id="IPR016186">
    <property type="entry name" value="C-type_lectin-like/link_sf"/>
</dbReference>
<dbReference type="Pfam" id="PF00059">
    <property type="entry name" value="Lectin_C"/>
    <property type="match status" value="1"/>
</dbReference>
<evidence type="ECO:0000313" key="4">
    <source>
        <dbReference type="Proteomes" id="UP000762676"/>
    </source>
</evidence>
<dbReference type="AlphaFoldDB" id="A0AAV4HRW4"/>
<dbReference type="CDD" id="cd00037">
    <property type="entry name" value="CLECT"/>
    <property type="match status" value="1"/>
</dbReference>
<feature type="domain" description="C-type lectin" evidence="2">
    <location>
        <begin position="152"/>
        <end position="272"/>
    </location>
</feature>
<organism evidence="3 4">
    <name type="scientific">Elysia marginata</name>
    <dbReference type="NCBI Taxonomy" id="1093978"/>
    <lineage>
        <taxon>Eukaryota</taxon>
        <taxon>Metazoa</taxon>
        <taxon>Spiralia</taxon>
        <taxon>Lophotrochozoa</taxon>
        <taxon>Mollusca</taxon>
        <taxon>Gastropoda</taxon>
        <taxon>Heterobranchia</taxon>
        <taxon>Euthyneura</taxon>
        <taxon>Panpulmonata</taxon>
        <taxon>Sacoglossa</taxon>
        <taxon>Placobranchoidea</taxon>
        <taxon>Plakobranchidae</taxon>
        <taxon>Elysia</taxon>
    </lineage>
</organism>
<protein>
    <submittedName>
        <fullName evidence="3">C-type lectin</fullName>
    </submittedName>
</protein>
<evidence type="ECO:0000313" key="3">
    <source>
        <dbReference type="EMBL" id="GFS00929.1"/>
    </source>
</evidence>
<accession>A0AAV4HRW4</accession>